<evidence type="ECO:0008006" key="3">
    <source>
        <dbReference type="Google" id="ProtNLM"/>
    </source>
</evidence>
<reference evidence="1 2" key="1">
    <citation type="journal article" date="2019" name="Sci. Rep.">
        <title>Orb-weaving spider Araneus ventricosus genome elucidates the spidroin gene catalogue.</title>
        <authorList>
            <person name="Kono N."/>
            <person name="Nakamura H."/>
            <person name="Ohtoshi R."/>
            <person name="Moran D.A.P."/>
            <person name="Shinohara A."/>
            <person name="Yoshida Y."/>
            <person name="Fujiwara M."/>
            <person name="Mori M."/>
            <person name="Tomita M."/>
            <person name="Arakawa K."/>
        </authorList>
    </citation>
    <scope>NUCLEOTIDE SEQUENCE [LARGE SCALE GENOMIC DNA]</scope>
</reference>
<protein>
    <recommendedName>
        <fullName evidence="3">SOCS box domain-containing protein</fullName>
    </recommendedName>
</protein>
<dbReference type="Proteomes" id="UP000499080">
    <property type="component" value="Unassembled WGS sequence"/>
</dbReference>
<evidence type="ECO:0000313" key="1">
    <source>
        <dbReference type="EMBL" id="GBN85490.1"/>
    </source>
</evidence>
<name>A0A4Y2SDY2_ARAVE</name>
<dbReference type="OrthoDB" id="6437663at2759"/>
<evidence type="ECO:0000313" key="2">
    <source>
        <dbReference type="Proteomes" id="UP000499080"/>
    </source>
</evidence>
<keyword evidence="2" id="KW-1185">Reference proteome</keyword>
<comment type="caution">
    <text evidence="1">The sequence shown here is derived from an EMBL/GenBank/DDBJ whole genome shotgun (WGS) entry which is preliminary data.</text>
</comment>
<proteinExistence type="predicted"/>
<dbReference type="EMBL" id="BGPR01020801">
    <property type="protein sequence ID" value="GBN85490.1"/>
    <property type="molecule type" value="Genomic_DNA"/>
</dbReference>
<accession>A0A4Y2SDY2</accession>
<sequence>MRTAHAVLAYDTSVYFPARRSSDLIRYLLTLMTPEQQMELGKAHPLYVLLCFLDWPWQDLFFDNAGLMWSFLPPSSYGNMLRELAYCFREGYWYFLTSFRKFFMQSPLSFKNYFVESETDETSACDFLSIFSVYEDSECIEIIFRNVDAADRVKLVFHRSVLRLFYKCILRDRWHMVEVCLREATLSKGDRERLKEAFMGFLKRNHAESIVKIRNGKNSSSSSMKPMRVLMRKRKTRRESLKTAVLNNKLCLSLGD</sequence>
<dbReference type="AlphaFoldDB" id="A0A4Y2SDY2"/>
<gene>
    <name evidence="1" type="ORF">AVEN_122090_1</name>
</gene>
<organism evidence="1 2">
    <name type="scientific">Araneus ventricosus</name>
    <name type="common">Orbweaver spider</name>
    <name type="synonym">Epeira ventricosa</name>
    <dbReference type="NCBI Taxonomy" id="182803"/>
    <lineage>
        <taxon>Eukaryota</taxon>
        <taxon>Metazoa</taxon>
        <taxon>Ecdysozoa</taxon>
        <taxon>Arthropoda</taxon>
        <taxon>Chelicerata</taxon>
        <taxon>Arachnida</taxon>
        <taxon>Araneae</taxon>
        <taxon>Araneomorphae</taxon>
        <taxon>Entelegynae</taxon>
        <taxon>Araneoidea</taxon>
        <taxon>Araneidae</taxon>
        <taxon>Araneus</taxon>
    </lineage>
</organism>